<reference evidence="2" key="1">
    <citation type="journal article" date="2020" name="Stud. Mycol.">
        <title>101 Dothideomycetes genomes: a test case for predicting lifestyles and emergence of pathogens.</title>
        <authorList>
            <person name="Haridas S."/>
            <person name="Albert R."/>
            <person name="Binder M."/>
            <person name="Bloem J."/>
            <person name="Labutti K."/>
            <person name="Salamov A."/>
            <person name="Andreopoulos B."/>
            <person name="Baker S."/>
            <person name="Barry K."/>
            <person name="Bills G."/>
            <person name="Bluhm B."/>
            <person name="Cannon C."/>
            <person name="Castanera R."/>
            <person name="Culley D."/>
            <person name="Daum C."/>
            <person name="Ezra D."/>
            <person name="Gonzalez J."/>
            <person name="Henrissat B."/>
            <person name="Kuo A."/>
            <person name="Liang C."/>
            <person name="Lipzen A."/>
            <person name="Lutzoni F."/>
            <person name="Magnuson J."/>
            <person name="Mondo S."/>
            <person name="Nolan M."/>
            <person name="Ohm R."/>
            <person name="Pangilinan J."/>
            <person name="Park H.-J."/>
            <person name="Ramirez L."/>
            <person name="Alfaro M."/>
            <person name="Sun H."/>
            <person name="Tritt A."/>
            <person name="Yoshinaga Y."/>
            <person name="Zwiers L.-H."/>
            <person name="Turgeon B."/>
            <person name="Goodwin S."/>
            <person name="Spatafora J."/>
            <person name="Crous P."/>
            <person name="Grigoriev I."/>
        </authorList>
    </citation>
    <scope>NUCLEOTIDE SEQUENCE</scope>
    <source>
        <strain evidence="2">CBS 207.26</strain>
    </source>
</reference>
<keyword evidence="3" id="KW-1185">Reference proteome</keyword>
<gene>
    <name evidence="2" type="ORF">K469DRAFT_689875</name>
</gene>
<dbReference type="AlphaFoldDB" id="A0A6A6DZM4"/>
<feature type="compositionally biased region" description="Basic and acidic residues" evidence="1">
    <location>
        <begin position="99"/>
        <end position="114"/>
    </location>
</feature>
<accession>A0A6A6DZM4</accession>
<proteinExistence type="predicted"/>
<evidence type="ECO:0000256" key="1">
    <source>
        <dbReference type="SAM" id="MobiDB-lite"/>
    </source>
</evidence>
<protein>
    <submittedName>
        <fullName evidence="2">Uncharacterized protein</fullName>
    </submittedName>
</protein>
<organism evidence="2 3">
    <name type="scientific">Zopfia rhizophila CBS 207.26</name>
    <dbReference type="NCBI Taxonomy" id="1314779"/>
    <lineage>
        <taxon>Eukaryota</taxon>
        <taxon>Fungi</taxon>
        <taxon>Dikarya</taxon>
        <taxon>Ascomycota</taxon>
        <taxon>Pezizomycotina</taxon>
        <taxon>Dothideomycetes</taxon>
        <taxon>Dothideomycetes incertae sedis</taxon>
        <taxon>Zopfiaceae</taxon>
        <taxon>Zopfia</taxon>
    </lineage>
</organism>
<dbReference type="Proteomes" id="UP000800200">
    <property type="component" value="Unassembled WGS sequence"/>
</dbReference>
<dbReference type="EMBL" id="ML994641">
    <property type="protein sequence ID" value="KAF2183749.1"/>
    <property type="molecule type" value="Genomic_DNA"/>
</dbReference>
<feature type="compositionally biased region" description="Acidic residues" evidence="1">
    <location>
        <begin position="48"/>
        <end position="57"/>
    </location>
</feature>
<feature type="region of interest" description="Disordered" evidence="1">
    <location>
        <begin position="1"/>
        <end position="128"/>
    </location>
</feature>
<evidence type="ECO:0000313" key="2">
    <source>
        <dbReference type="EMBL" id="KAF2183749.1"/>
    </source>
</evidence>
<sequence>MTPAKRMAPSDSESDPSRSSTRPESPPATKKRKTTGDRLNEGNNEQEKDYDEEEDENPANPSNGDETGDEEAYGKIEDDYSQTQEDGDPANTEPTIFEDNDKHKEEKKASEKKASLKKNGGSRKKPISKETIVYHSYAHQQHPGSVRSAFRSLWTVAMGRSPAETTGEIWEHLGLASGKKYAQA</sequence>
<evidence type="ECO:0000313" key="3">
    <source>
        <dbReference type="Proteomes" id="UP000800200"/>
    </source>
</evidence>
<name>A0A6A6DZM4_9PEZI</name>